<dbReference type="PANTHER" id="PTHR37736">
    <property type="entry name" value="GLYCINE-RICH PROTEIN"/>
    <property type="match status" value="1"/>
</dbReference>
<evidence type="ECO:0000313" key="2">
    <source>
        <dbReference type="EMBL" id="KAE8732106.1"/>
    </source>
</evidence>
<organism evidence="2 3">
    <name type="scientific">Hibiscus syriacus</name>
    <name type="common">Rose of Sharon</name>
    <dbReference type="NCBI Taxonomy" id="106335"/>
    <lineage>
        <taxon>Eukaryota</taxon>
        <taxon>Viridiplantae</taxon>
        <taxon>Streptophyta</taxon>
        <taxon>Embryophyta</taxon>
        <taxon>Tracheophyta</taxon>
        <taxon>Spermatophyta</taxon>
        <taxon>Magnoliopsida</taxon>
        <taxon>eudicotyledons</taxon>
        <taxon>Gunneridae</taxon>
        <taxon>Pentapetalae</taxon>
        <taxon>rosids</taxon>
        <taxon>malvids</taxon>
        <taxon>Malvales</taxon>
        <taxon>Malvaceae</taxon>
        <taxon>Malvoideae</taxon>
        <taxon>Hibiscus</taxon>
    </lineage>
</organism>
<name>A0A6A3CST8_HIBSY</name>
<gene>
    <name evidence="2" type="ORF">F3Y22_tig00002237pilonHSYRG00287</name>
</gene>
<keyword evidence="3" id="KW-1185">Reference proteome</keyword>
<evidence type="ECO:0000256" key="1">
    <source>
        <dbReference type="SAM" id="MobiDB-lite"/>
    </source>
</evidence>
<feature type="compositionally biased region" description="Low complexity" evidence="1">
    <location>
        <begin position="209"/>
        <end position="221"/>
    </location>
</feature>
<dbReference type="PANTHER" id="PTHR37736:SF1">
    <property type="entry name" value="GLYCINE-RICH PROTEIN"/>
    <property type="match status" value="1"/>
</dbReference>
<protein>
    <submittedName>
        <fullName evidence="2">Thioredoxin H7-like</fullName>
    </submittedName>
</protein>
<comment type="caution">
    <text evidence="2">The sequence shown here is derived from an EMBL/GenBank/DDBJ whole genome shotgun (WGS) entry which is preliminary data.</text>
</comment>
<feature type="region of interest" description="Disordered" evidence="1">
    <location>
        <begin position="142"/>
        <end position="250"/>
    </location>
</feature>
<feature type="compositionally biased region" description="Basic and acidic residues" evidence="1">
    <location>
        <begin position="143"/>
        <end position="156"/>
    </location>
</feature>
<reference evidence="2" key="1">
    <citation type="submission" date="2019-09" db="EMBL/GenBank/DDBJ databases">
        <title>Draft genome information of white flower Hibiscus syriacus.</title>
        <authorList>
            <person name="Kim Y.-M."/>
        </authorList>
    </citation>
    <scope>NUCLEOTIDE SEQUENCE [LARGE SCALE GENOMIC DNA]</scope>
    <source>
        <strain evidence="2">YM2019G1</strain>
    </source>
</reference>
<evidence type="ECO:0000313" key="3">
    <source>
        <dbReference type="Proteomes" id="UP000436088"/>
    </source>
</evidence>
<accession>A0A6A3CST8</accession>
<sequence length="250" mass="27576">MGSSSLICSLEFGYMQMPLRTIVVLLVFLLTSSSMCISYLDVDRCCLEFLHVVILHPDGFMQRLKETNGTRLKLDQPKKVEGMQNETEGFLELLPSEADASNYQETETADSQFNAAEELQKNEPELENHPDDTAVQQGGKLLADTDHDQRDVEPREQQSVPRRPCHNQRGCRGTGGGRRGYSNGRGGRGSGRGSGAYQNGRGQYYDQPGNNYYSRSYYNNRGRGGRSSGHAYNNHGLTVKGGPASADVAS</sequence>
<dbReference type="Proteomes" id="UP000436088">
    <property type="component" value="Unassembled WGS sequence"/>
</dbReference>
<proteinExistence type="predicted"/>
<feature type="compositionally biased region" description="Gly residues" evidence="1">
    <location>
        <begin position="172"/>
        <end position="194"/>
    </location>
</feature>
<dbReference type="EMBL" id="VEPZ02000167">
    <property type="protein sequence ID" value="KAE8732106.1"/>
    <property type="molecule type" value="Genomic_DNA"/>
</dbReference>
<dbReference type="AlphaFoldDB" id="A0A6A3CST8"/>